<evidence type="ECO:0000256" key="10">
    <source>
        <dbReference type="ARBA" id="ARBA00023136"/>
    </source>
</evidence>
<keyword evidence="2 12" id="KW-0813">Transport</keyword>
<gene>
    <name evidence="18" type="ORF">DI569_01720</name>
</gene>
<evidence type="ECO:0000256" key="1">
    <source>
        <dbReference type="ARBA" id="ARBA00004571"/>
    </source>
</evidence>
<dbReference type="EMBL" id="QFPJ01000003">
    <property type="protein sequence ID" value="PZQ24280.1"/>
    <property type="molecule type" value="Genomic_DNA"/>
</dbReference>
<evidence type="ECO:0000256" key="5">
    <source>
        <dbReference type="ARBA" id="ARBA00022692"/>
    </source>
</evidence>
<evidence type="ECO:0000256" key="11">
    <source>
        <dbReference type="ARBA" id="ARBA00023237"/>
    </source>
</evidence>
<keyword evidence="10 12" id="KW-0472">Membrane</keyword>
<evidence type="ECO:0000256" key="12">
    <source>
        <dbReference type="PROSITE-ProRule" id="PRU01360"/>
    </source>
</evidence>
<keyword evidence="3 12" id="KW-1134">Transmembrane beta strand</keyword>
<comment type="similarity">
    <text evidence="12 14">Belongs to the TonB-dependent receptor family.</text>
</comment>
<keyword evidence="18" id="KW-0675">Receptor</keyword>
<evidence type="ECO:0000256" key="13">
    <source>
        <dbReference type="PROSITE-ProRule" id="PRU10144"/>
    </source>
</evidence>
<dbReference type="AlphaFoldDB" id="A0A2W5NDA8"/>
<dbReference type="InterPro" id="IPR000531">
    <property type="entry name" value="Beta-barrel_TonB"/>
</dbReference>
<feature type="chain" id="PRO_5016030437" evidence="15">
    <location>
        <begin position="30"/>
        <end position="792"/>
    </location>
</feature>
<dbReference type="InterPro" id="IPR036942">
    <property type="entry name" value="Beta-barrel_TonB_sf"/>
</dbReference>
<evidence type="ECO:0000313" key="18">
    <source>
        <dbReference type="EMBL" id="PZQ24280.1"/>
    </source>
</evidence>
<feature type="domain" description="TonB-dependent receptor-like beta-barrel" evidence="16">
    <location>
        <begin position="255"/>
        <end position="734"/>
    </location>
</feature>
<keyword evidence="9 14" id="KW-0798">TonB box</keyword>
<keyword evidence="11 12" id="KW-0998">Cell outer membrane</keyword>
<dbReference type="PROSITE" id="PS01156">
    <property type="entry name" value="TONB_DEPENDENT_REC_2"/>
    <property type="match status" value="1"/>
</dbReference>
<keyword evidence="6 15" id="KW-0732">Signal</keyword>
<evidence type="ECO:0000259" key="16">
    <source>
        <dbReference type="Pfam" id="PF00593"/>
    </source>
</evidence>
<evidence type="ECO:0000256" key="15">
    <source>
        <dbReference type="SAM" id="SignalP"/>
    </source>
</evidence>
<evidence type="ECO:0000259" key="17">
    <source>
        <dbReference type="Pfam" id="PF07715"/>
    </source>
</evidence>
<evidence type="ECO:0000313" key="19">
    <source>
        <dbReference type="Proteomes" id="UP000248597"/>
    </source>
</evidence>
<comment type="caution">
    <text evidence="18">The sequence shown here is derived from an EMBL/GenBank/DDBJ whole genome shotgun (WGS) entry which is preliminary data.</text>
</comment>
<evidence type="ECO:0000256" key="2">
    <source>
        <dbReference type="ARBA" id="ARBA00022448"/>
    </source>
</evidence>
<dbReference type="PROSITE" id="PS52016">
    <property type="entry name" value="TONB_DEPENDENT_REC_3"/>
    <property type="match status" value="1"/>
</dbReference>
<evidence type="ECO:0000256" key="4">
    <source>
        <dbReference type="ARBA" id="ARBA00022496"/>
    </source>
</evidence>
<dbReference type="Gene3D" id="2.40.170.20">
    <property type="entry name" value="TonB-dependent receptor, beta-barrel domain"/>
    <property type="match status" value="1"/>
</dbReference>
<name>A0A2W5NDA8_SPHMC</name>
<dbReference type="InterPro" id="IPR039426">
    <property type="entry name" value="TonB-dep_rcpt-like"/>
</dbReference>
<reference evidence="18 19" key="1">
    <citation type="submission" date="2017-08" db="EMBL/GenBank/DDBJ databases">
        <title>Infants hospitalized years apart are colonized by the same room-sourced microbial strains.</title>
        <authorList>
            <person name="Brooks B."/>
            <person name="Olm M.R."/>
            <person name="Firek B.A."/>
            <person name="Baker R."/>
            <person name="Thomas B.C."/>
            <person name="Morowitz M.J."/>
            <person name="Banfield J.F."/>
        </authorList>
    </citation>
    <scope>NUCLEOTIDE SEQUENCE [LARGE SCALE GENOMIC DNA]</scope>
    <source>
        <strain evidence="18">S2_005_003_R2_47</strain>
    </source>
</reference>
<accession>A0A2W5NDA8</accession>
<dbReference type="SUPFAM" id="SSF56935">
    <property type="entry name" value="Porins"/>
    <property type="match status" value="1"/>
</dbReference>
<dbReference type="CDD" id="cd01347">
    <property type="entry name" value="ligand_gated_channel"/>
    <property type="match status" value="1"/>
</dbReference>
<keyword evidence="4" id="KW-0410">Iron transport</keyword>
<dbReference type="GO" id="GO:0006826">
    <property type="term" value="P:iron ion transport"/>
    <property type="evidence" value="ECO:0007669"/>
    <property type="project" value="UniProtKB-KW"/>
</dbReference>
<evidence type="ECO:0000256" key="9">
    <source>
        <dbReference type="ARBA" id="ARBA00023077"/>
    </source>
</evidence>
<dbReference type="PANTHER" id="PTHR32552:SF81">
    <property type="entry name" value="TONB-DEPENDENT OUTER MEMBRANE RECEPTOR"/>
    <property type="match status" value="1"/>
</dbReference>
<dbReference type="Proteomes" id="UP000248597">
    <property type="component" value="Unassembled WGS sequence"/>
</dbReference>
<feature type="signal peptide" evidence="15">
    <location>
        <begin position="1"/>
        <end position="29"/>
    </location>
</feature>
<keyword evidence="7" id="KW-0408">Iron</keyword>
<evidence type="ECO:0000256" key="14">
    <source>
        <dbReference type="RuleBase" id="RU003357"/>
    </source>
</evidence>
<dbReference type="InterPro" id="IPR012910">
    <property type="entry name" value="Plug_dom"/>
</dbReference>
<sequence length="792" mass="85490">MRPFARRLRRAVFATSALSMLAVTPAAFAQDAADEGVSADTGDGEIIVTARRRDERLMDVPVAVSAFSGDALEARGALDLTDIGNITPNTTLETSRGTNSTLSAFIRGVGQQDPVPGFEAGVGIYLDDVYLNRPQAAVLDIYDVERIEVLRGPQGTLYGRNTIGGAVKYVTRMLPQDFSLKARATYGTYDQAEGVLTASAPLTDMLRIGGSVARLSRGGFGDNLTIPGLENYNKDVWAGRGTLEFGGYDQPVLIRLSGDYTRDKSDPRNGHRLIPGLLSGAPVLDDVYDTRAGLNDPKQDIKAWGLALNVTAELTDNLTLRSISAWRKDTSYTPIDFDALPAVDVDVPAVYRNEQLSQEFQLLYDSDRLHGLVGFYYLDAKAYTKFDVLLATTGALLSLPGFAQQTIGDVRTDTWSVFGDFTFDITDRLHLSAGGRYTVDNRNSFVFKQNRLLGADPEFGGIGIPLGAPITNFDGKARFKKFTPRASLSYDVSDDLMVYASYSQGFKGGGFDPRGSANAPAIDVNRDGLFSYGEIYDFFLFEPEEVDSYEVGIKGAAAGGDVTFALTGFYADYKNVQIPGSVGIDANNDGIFEGFSGVTTNAAAATFKGVELETTARFARDFAGAGSRMSFAGTLGYIDAQYDSFIGALGTDVSDITDIQNTPSWTASGTLGALVPVGDGDINFSTTVSYRSKTQQFEYPSPYLDQKGYALWDASLVYHFGGDHYSIGVYGKNILDKQYKTSGYQFLATNPATGQPIIGTNGRPTPTLGREGVATVFYGNPRQVFVTGTVKF</sequence>
<keyword evidence="8" id="KW-0406">Ion transport</keyword>
<proteinExistence type="inferred from homology"/>
<organism evidence="18 19">
    <name type="scientific">Sphingopyxis macrogoltabida</name>
    <name type="common">Sphingomonas macrogoltabidus</name>
    <dbReference type="NCBI Taxonomy" id="33050"/>
    <lineage>
        <taxon>Bacteria</taxon>
        <taxon>Pseudomonadati</taxon>
        <taxon>Pseudomonadota</taxon>
        <taxon>Alphaproteobacteria</taxon>
        <taxon>Sphingomonadales</taxon>
        <taxon>Sphingomonadaceae</taxon>
        <taxon>Sphingopyxis</taxon>
    </lineage>
</organism>
<evidence type="ECO:0000256" key="8">
    <source>
        <dbReference type="ARBA" id="ARBA00023065"/>
    </source>
</evidence>
<comment type="subcellular location">
    <subcellularLocation>
        <location evidence="1 12">Cell outer membrane</location>
        <topology evidence="1 12">Multi-pass membrane protein</topology>
    </subcellularLocation>
</comment>
<evidence type="ECO:0000256" key="3">
    <source>
        <dbReference type="ARBA" id="ARBA00022452"/>
    </source>
</evidence>
<dbReference type="GO" id="GO:0009279">
    <property type="term" value="C:cell outer membrane"/>
    <property type="evidence" value="ECO:0007669"/>
    <property type="project" value="UniProtKB-SubCell"/>
</dbReference>
<keyword evidence="5 12" id="KW-0812">Transmembrane</keyword>
<feature type="short sequence motif" description="TonB C-terminal box" evidence="13">
    <location>
        <begin position="775"/>
        <end position="792"/>
    </location>
</feature>
<dbReference type="Pfam" id="PF07715">
    <property type="entry name" value="Plug"/>
    <property type="match status" value="1"/>
</dbReference>
<evidence type="ECO:0000256" key="6">
    <source>
        <dbReference type="ARBA" id="ARBA00022729"/>
    </source>
</evidence>
<protein>
    <submittedName>
        <fullName evidence="18">TonB-dependent receptor</fullName>
    </submittedName>
</protein>
<dbReference type="Pfam" id="PF00593">
    <property type="entry name" value="TonB_dep_Rec_b-barrel"/>
    <property type="match status" value="1"/>
</dbReference>
<dbReference type="PANTHER" id="PTHR32552">
    <property type="entry name" value="FERRICHROME IRON RECEPTOR-RELATED"/>
    <property type="match status" value="1"/>
</dbReference>
<dbReference type="InterPro" id="IPR010917">
    <property type="entry name" value="TonB_rcpt_CS"/>
</dbReference>
<feature type="domain" description="TonB-dependent receptor plug" evidence="17">
    <location>
        <begin position="57"/>
        <end position="166"/>
    </location>
</feature>
<evidence type="ECO:0000256" key="7">
    <source>
        <dbReference type="ARBA" id="ARBA00023004"/>
    </source>
</evidence>